<evidence type="ECO:0000259" key="7">
    <source>
        <dbReference type="PROSITE" id="PS51352"/>
    </source>
</evidence>
<dbReference type="CDD" id="cd03023">
    <property type="entry name" value="DsbA_Com1_like"/>
    <property type="match status" value="1"/>
</dbReference>
<reference evidence="8" key="1">
    <citation type="submission" date="2019-06" db="EMBL/GenBank/DDBJ databases">
        <authorList>
            <person name="Le Quere A."/>
            <person name="Colella S."/>
        </authorList>
    </citation>
    <scope>NUCLEOTIDE SEQUENCE</scope>
    <source>
        <strain evidence="8">EmedicaeMD41</strain>
    </source>
</reference>
<evidence type="ECO:0000256" key="3">
    <source>
        <dbReference type="ARBA" id="ARBA00023157"/>
    </source>
</evidence>
<feature type="region of interest" description="Disordered" evidence="5">
    <location>
        <begin position="1"/>
        <end position="20"/>
    </location>
</feature>
<evidence type="ECO:0000256" key="2">
    <source>
        <dbReference type="ARBA" id="ARBA00023002"/>
    </source>
</evidence>
<dbReference type="GeneID" id="25010863"/>
<dbReference type="Gene3D" id="3.40.30.10">
    <property type="entry name" value="Glutaredoxin"/>
    <property type="match status" value="1"/>
</dbReference>
<dbReference type="InterPro" id="IPR036249">
    <property type="entry name" value="Thioredoxin-like_sf"/>
</dbReference>
<dbReference type="AlphaFoldDB" id="A0A508X4V7"/>
<dbReference type="EMBL" id="CABFNB010000143">
    <property type="protein sequence ID" value="VTZ64879.1"/>
    <property type="molecule type" value="Genomic_DNA"/>
</dbReference>
<dbReference type="InterPro" id="IPR041205">
    <property type="entry name" value="ScsC_N"/>
</dbReference>
<sequence>MIAKQSGNSAPGSSGSPRATGGREGLLKSLVFASIVLAGLSVVLSALALLYAAGILESQRDSPDIESRLQGYLLANPEVLIESVNRLQARRQAAENSELSTVIAQRHDEIFNDPDSPVGANPKGDAVLVEFFDYNCPYCRQATPMLDSLEQEDKGLRLVFKEYPILGAGSVFAARAALASQKQGKYLAFHKAMMAYEGRITEESSLEVAANVGLDVERLKHDMTDPAIDEMIKRNVALAQALRISGTPSFVVGKEIVRGLTDANSLKRLIGSARGS</sequence>
<dbReference type="Pfam" id="PF01323">
    <property type="entry name" value="DSBA"/>
    <property type="match status" value="1"/>
</dbReference>
<dbReference type="RefSeq" id="WP_015241503.1">
    <property type="nucleotide sequence ID" value="NZ_CABFNB010000143.1"/>
</dbReference>
<gene>
    <name evidence="8" type="ORF">EMEDMD4_730007</name>
</gene>
<evidence type="ECO:0000256" key="6">
    <source>
        <dbReference type="SAM" id="Phobius"/>
    </source>
</evidence>
<dbReference type="InterPro" id="IPR013766">
    <property type="entry name" value="Thioredoxin_domain"/>
</dbReference>
<protein>
    <recommendedName>
        <fullName evidence="7">Thioredoxin domain-containing protein</fullName>
    </recommendedName>
</protein>
<feature type="transmembrane region" description="Helical" evidence="6">
    <location>
        <begin position="30"/>
        <end position="53"/>
    </location>
</feature>
<keyword evidence="6" id="KW-1133">Transmembrane helix</keyword>
<name>A0A508X4V7_9HYPH</name>
<keyword evidence="1" id="KW-0732">Signal</keyword>
<feature type="domain" description="Thioredoxin" evidence="7">
    <location>
        <begin position="88"/>
        <end position="275"/>
    </location>
</feature>
<keyword evidence="3" id="KW-1015">Disulfide bond</keyword>
<evidence type="ECO:0000256" key="5">
    <source>
        <dbReference type="SAM" id="MobiDB-lite"/>
    </source>
</evidence>
<dbReference type="GO" id="GO:0016491">
    <property type="term" value="F:oxidoreductase activity"/>
    <property type="evidence" value="ECO:0007669"/>
    <property type="project" value="UniProtKB-KW"/>
</dbReference>
<dbReference type="PROSITE" id="PS51352">
    <property type="entry name" value="THIOREDOXIN_2"/>
    <property type="match status" value="1"/>
</dbReference>
<keyword evidence="2" id="KW-0560">Oxidoreductase</keyword>
<evidence type="ECO:0000313" key="8">
    <source>
        <dbReference type="EMBL" id="VTZ64879.1"/>
    </source>
</evidence>
<dbReference type="PANTHER" id="PTHR13887">
    <property type="entry name" value="GLUTATHIONE S-TRANSFERASE KAPPA"/>
    <property type="match status" value="1"/>
</dbReference>
<dbReference type="Proteomes" id="UP000507954">
    <property type="component" value="Unassembled WGS sequence"/>
</dbReference>
<dbReference type="Pfam" id="PF18312">
    <property type="entry name" value="ScsC_N"/>
    <property type="match status" value="1"/>
</dbReference>
<keyword evidence="6" id="KW-0812">Transmembrane</keyword>
<keyword evidence="4" id="KW-0676">Redox-active center</keyword>
<keyword evidence="6" id="KW-0472">Membrane</keyword>
<dbReference type="InterPro" id="IPR001853">
    <property type="entry name" value="DSBA-like_thioredoxin_dom"/>
</dbReference>
<evidence type="ECO:0000256" key="4">
    <source>
        <dbReference type="ARBA" id="ARBA00023284"/>
    </source>
</evidence>
<organism evidence="8">
    <name type="scientific">Sinorhizobium medicae</name>
    <dbReference type="NCBI Taxonomy" id="110321"/>
    <lineage>
        <taxon>Bacteria</taxon>
        <taxon>Pseudomonadati</taxon>
        <taxon>Pseudomonadota</taxon>
        <taxon>Alphaproteobacteria</taxon>
        <taxon>Hyphomicrobiales</taxon>
        <taxon>Rhizobiaceae</taxon>
        <taxon>Sinorhizobium/Ensifer group</taxon>
        <taxon>Sinorhizobium</taxon>
    </lineage>
</organism>
<evidence type="ECO:0000256" key="1">
    <source>
        <dbReference type="ARBA" id="ARBA00022729"/>
    </source>
</evidence>
<dbReference type="SUPFAM" id="SSF52833">
    <property type="entry name" value="Thioredoxin-like"/>
    <property type="match status" value="1"/>
</dbReference>
<proteinExistence type="predicted"/>
<accession>A0A508X4V7</accession>
<dbReference type="PANTHER" id="PTHR13887:SF14">
    <property type="entry name" value="DISULFIDE BOND FORMATION PROTEIN D"/>
    <property type="match status" value="1"/>
</dbReference>